<protein>
    <submittedName>
        <fullName evidence="2">Antirestriction protein</fullName>
    </submittedName>
</protein>
<dbReference type="InParanoid" id="A0A4R6QUA8"/>
<dbReference type="EMBL" id="SNXS01000001">
    <property type="protein sequence ID" value="TDP74075.1"/>
    <property type="molecule type" value="Genomic_DNA"/>
</dbReference>
<comment type="similarity">
    <text evidence="1">Belongs to the antirestriction protein family.</text>
</comment>
<dbReference type="InterPro" id="IPR042297">
    <property type="entry name" value="Antirestriction_sf"/>
</dbReference>
<reference evidence="2 3" key="1">
    <citation type="submission" date="2019-03" db="EMBL/GenBank/DDBJ databases">
        <title>Genomic Encyclopedia of Type Strains, Phase IV (KMG-IV): sequencing the most valuable type-strain genomes for metagenomic binning, comparative biology and taxonomic classification.</title>
        <authorList>
            <person name="Goeker M."/>
        </authorList>
    </citation>
    <scope>NUCLEOTIDE SEQUENCE [LARGE SCALE GENOMIC DNA]</scope>
    <source>
        <strain evidence="2 3">DSM 16998</strain>
    </source>
</reference>
<evidence type="ECO:0000313" key="3">
    <source>
        <dbReference type="Proteomes" id="UP000295361"/>
    </source>
</evidence>
<gene>
    <name evidence="2" type="ORF">DES47_101122</name>
</gene>
<dbReference type="Proteomes" id="UP000295361">
    <property type="component" value="Unassembled WGS sequence"/>
</dbReference>
<evidence type="ECO:0000313" key="2">
    <source>
        <dbReference type="EMBL" id="TDP74075.1"/>
    </source>
</evidence>
<keyword evidence="3" id="KW-1185">Reference proteome</keyword>
<dbReference type="InterPro" id="IPR004914">
    <property type="entry name" value="Antirestrict"/>
</dbReference>
<name>A0A4R6QUA8_9BURK</name>
<dbReference type="FunCoup" id="A0A4R6QUA8">
    <property type="interactions" value="62"/>
</dbReference>
<organism evidence="2 3">
    <name type="scientific">Roseateles toxinivorans</name>
    <dbReference type="NCBI Taxonomy" id="270368"/>
    <lineage>
        <taxon>Bacteria</taxon>
        <taxon>Pseudomonadati</taxon>
        <taxon>Pseudomonadota</taxon>
        <taxon>Betaproteobacteria</taxon>
        <taxon>Burkholderiales</taxon>
        <taxon>Sphaerotilaceae</taxon>
        <taxon>Roseateles</taxon>
    </lineage>
</organism>
<sequence length="140" mass="15506">MTTTSTSVIYCERLSDQLRVKHTADLFGIHFPMRLEPTIFGLAGQLSPDYDGGFWHFHALSNGGFYMAPARDTKFSVLSENGFDGSMSADAFGITVCLYAYSLLAFREDAFAEVCAEHFHLLRMLALNHIEATSILAAID</sequence>
<evidence type="ECO:0000256" key="1">
    <source>
        <dbReference type="ARBA" id="ARBA00008618"/>
    </source>
</evidence>
<accession>A0A4R6QUA8</accession>
<dbReference type="Gene3D" id="3.30.70.3580">
    <property type="entry name" value="Antirestriction protein"/>
    <property type="match status" value="1"/>
</dbReference>
<dbReference type="Pfam" id="PF03230">
    <property type="entry name" value="Antirestrict"/>
    <property type="match status" value="1"/>
</dbReference>
<dbReference type="RefSeq" id="WP_133698737.1">
    <property type="nucleotide sequence ID" value="NZ_SNXS01000001.1"/>
</dbReference>
<comment type="caution">
    <text evidence="2">The sequence shown here is derived from an EMBL/GenBank/DDBJ whole genome shotgun (WGS) entry which is preliminary data.</text>
</comment>
<proteinExistence type="inferred from homology"/>
<dbReference type="OrthoDB" id="1164967at2"/>
<dbReference type="AlphaFoldDB" id="A0A4R6QUA8"/>